<dbReference type="GO" id="GO:0051213">
    <property type="term" value="F:dioxygenase activity"/>
    <property type="evidence" value="ECO:0007669"/>
    <property type="project" value="UniProtKB-KW"/>
</dbReference>
<reference evidence="1 2" key="1">
    <citation type="submission" date="2020-10" db="EMBL/GenBank/DDBJ databases">
        <title>Sequencing the genomes of 1000 actinobacteria strains.</title>
        <authorList>
            <person name="Klenk H.-P."/>
        </authorList>
    </citation>
    <scope>NUCLEOTIDE SEQUENCE [LARGE SCALE GENOMIC DNA]</scope>
    <source>
        <strain evidence="1 2">DSM 43173</strain>
    </source>
</reference>
<dbReference type="Gene3D" id="2.60.120.620">
    <property type="entry name" value="q2cbj1_9rhob like domain"/>
    <property type="match status" value="1"/>
</dbReference>
<dbReference type="InterPro" id="IPR008775">
    <property type="entry name" value="Phytyl_CoA_dOase-like"/>
</dbReference>
<dbReference type="EMBL" id="JADBEK010000001">
    <property type="protein sequence ID" value="MBE1592392.1"/>
    <property type="molecule type" value="Genomic_DNA"/>
</dbReference>
<name>A0ABR9MIV8_9ACTN</name>
<keyword evidence="1" id="KW-0560">Oxidoreductase</keyword>
<dbReference type="Pfam" id="PF05721">
    <property type="entry name" value="PhyH"/>
    <property type="match status" value="1"/>
</dbReference>
<dbReference type="Proteomes" id="UP000633509">
    <property type="component" value="Unassembled WGS sequence"/>
</dbReference>
<gene>
    <name evidence="1" type="ORF">H4W80_010650</name>
</gene>
<keyword evidence="1" id="KW-0223">Dioxygenase</keyword>
<evidence type="ECO:0000313" key="1">
    <source>
        <dbReference type="EMBL" id="MBE1592392.1"/>
    </source>
</evidence>
<dbReference type="PANTHER" id="PTHR20883">
    <property type="entry name" value="PHYTANOYL-COA DIOXYGENASE DOMAIN CONTAINING 1"/>
    <property type="match status" value="1"/>
</dbReference>
<sequence length="281" mass="31635">MATHADTTTEFGYPGALYRFDKPATFVESIDEVGEADVARFAVEGYLAVRNVLEPREVNDVLDGLSHVLTSPGQADIQYESWAADRLDTATGIERMDLVRRFMWFVKEDSRLRELATDERMLRVVRQLAGSEDLTMFQDMALLKPPGGGREKPWHQDNAFFPYEPGTPIVGVWIALDPATPENGCMHVIPGSHTEGPVVHFRRRDWQLCDDEVEVTRDTVVPLPPGGVLFFHGLLHHGTPANRTDTRRRAVQLHYLPAGTRDIPQERRLEIFGSEGKDVTC</sequence>
<organism evidence="1 2">
    <name type="scientific">Nonomuraea angiospora</name>
    <dbReference type="NCBI Taxonomy" id="46172"/>
    <lineage>
        <taxon>Bacteria</taxon>
        <taxon>Bacillati</taxon>
        <taxon>Actinomycetota</taxon>
        <taxon>Actinomycetes</taxon>
        <taxon>Streptosporangiales</taxon>
        <taxon>Streptosporangiaceae</taxon>
        <taxon>Nonomuraea</taxon>
    </lineage>
</organism>
<proteinExistence type="predicted"/>
<accession>A0ABR9MIV8</accession>
<dbReference type="PANTHER" id="PTHR20883:SF46">
    <property type="entry name" value="PHYTANOYL-COA HYDROXYLASE"/>
    <property type="match status" value="1"/>
</dbReference>
<comment type="caution">
    <text evidence="1">The sequence shown here is derived from an EMBL/GenBank/DDBJ whole genome shotgun (WGS) entry which is preliminary data.</text>
</comment>
<protein>
    <submittedName>
        <fullName evidence="1">Ectoine hydroxylase-related dioxygenase (Phytanoyl-CoA dioxygenase family)</fullName>
    </submittedName>
</protein>
<dbReference type="SUPFAM" id="SSF51197">
    <property type="entry name" value="Clavaminate synthase-like"/>
    <property type="match status" value="1"/>
</dbReference>
<dbReference type="RefSeq" id="WP_192791929.1">
    <property type="nucleotide sequence ID" value="NZ_JADBEK010000001.1"/>
</dbReference>
<evidence type="ECO:0000313" key="2">
    <source>
        <dbReference type="Proteomes" id="UP000633509"/>
    </source>
</evidence>
<keyword evidence="2" id="KW-1185">Reference proteome</keyword>